<evidence type="ECO:0000256" key="3">
    <source>
        <dbReference type="ARBA" id="ARBA00023136"/>
    </source>
</evidence>
<reference evidence="6 7" key="1">
    <citation type="submission" date="2019-01" db="EMBL/GenBank/DDBJ databases">
        <title>Genomic insights into a novel species Rhodoferax sp.</title>
        <authorList>
            <person name="Jin L."/>
        </authorList>
    </citation>
    <scope>NUCLEOTIDE SEQUENCE [LARGE SCALE GENOMIC DNA]</scope>
    <source>
        <strain evidence="6 7">CHu59-6-5</strain>
    </source>
</reference>
<dbReference type="Proteomes" id="UP000316798">
    <property type="component" value="Chromosome"/>
</dbReference>
<proteinExistence type="predicted"/>
<protein>
    <submittedName>
        <fullName evidence="6">MFS transporter</fullName>
    </submittedName>
</protein>
<organism evidence="6 7">
    <name type="scientific">Rhodoferax sediminis</name>
    <dbReference type="NCBI Taxonomy" id="2509614"/>
    <lineage>
        <taxon>Bacteria</taxon>
        <taxon>Pseudomonadati</taxon>
        <taxon>Pseudomonadota</taxon>
        <taxon>Betaproteobacteria</taxon>
        <taxon>Burkholderiales</taxon>
        <taxon>Comamonadaceae</taxon>
        <taxon>Rhodoferax</taxon>
    </lineage>
</organism>
<dbReference type="PANTHER" id="PTHR23520:SF5">
    <property type="entry name" value="TRANSPORTER, PUTATIVE (AFU_ORTHOLOGUE AFUA_3G04000)-RELATED"/>
    <property type="match status" value="1"/>
</dbReference>
<feature type="transmembrane region" description="Helical" evidence="4">
    <location>
        <begin position="90"/>
        <end position="117"/>
    </location>
</feature>
<feature type="transmembrane region" description="Helical" evidence="4">
    <location>
        <begin position="154"/>
        <end position="175"/>
    </location>
</feature>
<dbReference type="PANTHER" id="PTHR23520">
    <property type="entry name" value="TRANSPORTER, PUTATIVE (AFU_ORTHOLOGUE AFUA_3G04000)-RELATED"/>
    <property type="match status" value="1"/>
</dbReference>
<evidence type="ECO:0000313" key="7">
    <source>
        <dbReference type="Proteomes" id="UP000316798"/>
    </source>
</evidence>
<dbReference type="OrthoDB" id="8526297at2"/>
<dbReference type="InterPro" id="IPR036259">
    <property type="entry name" value="MFS_trans_sf"/>
</dbReference>
<gene>
    <name evidence="6" type="ORF">EUB48_03410</name>
</gene>
<dbReference type="InterPro" id="IPR011701">
    <property type="entry name" value="MFS"/>
</dbReference>
<feature type="transmembrane region" description="Helical" evidence="4">
    <location>
        <begin position="233"/>
        <end position="257"/>
    </location>
</feature>
<name>A0A515D7Q4_9BURK</name>
<keyword evidence="2 4" id="KW-1133">Transmembrane helix</keyword>
<feature type="transmembrane region" description="Helical" evidence="4">
    <location>
        <begin position="45"/>
        <end position="78"/>
    </location>
</feature>
<keyword evidence="7" id="KW-1185">Reference proteome</keyword>
<feature type="transmembrane region" description="Helical" evidence="4">
    <location>
        <begin position="309"/>
        <end position="327"/>
    </location>
</feature>
<evidence type="ECO:0000256" key="2">
    <source>
        <dbReference type="ARBA" id="ARBA00022989"/>
    </source>
</evidence>
<dbReference type="SUPFAM" id="SSF103473">
    <property type="entry name" value="MFS general substrate transporter"/>
    <property type="match status" value="1"/>
</dbReference>
<feature type="domain" description="Major facilitator superfamily (MFS) profile" evidence="5">
    <location>
        <begin position="229"/>
        <end position="413"/>
    </location>
</feature>
<dbReference type="Pfam" id="PF07690">
    <property type="entry name" value="MFS_1"/>
    <property type="match status" value="1"/>
</dbReference>
<sequence length="413" mass="43089">MNASTRRWAARLLLPQGAHASALPLLVARALRALADGYMAVLLPAYLLAIGLSTLEVGIIATTTMLGSALATLAIGAWGHRFHSHRLLRGAALLMTATGAGFAGFSSFWPLMLVAFVGTLNPSSGDVSVFLPLEHARLAGAAAGQARTALFARYSVLGALSAALGALAAAVPDWLASHAGDSRVHALRAMFLLYGALGLVVWWLYRQLPAHAANTGAHASAPLGPSRRVVVRLAALFSVDAFAGGLVVNSLLALWLLQRFGLSLAQAGAFFFWAGLLSAASQLAAPLVARRVGLLNTMVFTHIPANVCLVLAALAPSLPLALALLLFRSALSQMDVPTRTAYVMAVVTPAERPAAASFTAVPRSLAAALSPTLSGALFAAGWIALPLIACGVLKTAYDLVLWQAFRRNRLTDE</sequence>
<dbReference type="RefSeq" id="WP_142817623.1">
    <property type="nucleotide sequence ID" value="NZ_CP035503.1"/>
</dbReference>
<dbReference type="PROSITE" id="PS50850">
    <property type="entry name" value="MFS"/>
    <property type="match status" value="1"/>
</dbReference>
<dbReference type="GO" id="GO:0022857">
    <property type="term" value="F:transmembrane transporter activity"/>
    <property type="evidence" value="ECO:0007669"/>
    <property type="project" value="InterPro"/>
</dbReference>
<dbReference type="Gene3D" id="1.20.1250.20">
    <property type="entry name" value="MFS general substrate transporter like domains"/>
    <property type="match status" value="1"/>
</dbReference>
<dbReference type="AlphaFoldDB" id="A0A515D7Q4"/>
<evidence type="ECO:0000259" key="5">
    <source>
        <dbReference type="PROSITE" id="PS50850"/>
    </source>
</evidence>
<keyword evidence="3 4" id="KW-0472">Membrane</keyword>
<evidence type="ECO:0000313" key="6">
    <source>
        <dbReference type="EMBL" id="QDL36450.1"/>
    </source>
</evidence>
<keyword evidence="1 4" id="KW-0812">Transmembrane</keyword>
<dbReference type="InterPro" id="IPR020846">
    <property type="entry name" value="MFS_dom"/>
</dbReference>
<evidence type="ECO:0000256" key="1">
    <source>
        <dbReference type="ARBA" id="ARBA00022692"/>
    </source>
</evidence>
<evidence type="ECO:0000256" key="4">
    <source>
        <dbReference type="SAM" id="Phobius"/>
    </source>
</evidence>
<feature type="transmembrane region" description="Helical" evidence="4">
    <location>
        <begin position="269"/>
        <end position="289"/>
    </location>
</feature>
<accession>A0A515D7Q4</accession>
<dbReference type="KEGG" id="rhf:EUB48_03410"/>
<dbReference type="EMBL" id="CP035503">
    <property type="protein sequence ID" value="QDL36450.1"/>
    <property type="molecule type" value="Genomic_DNA"/>
</dbReference>
<feature type="transmembrane region" description="Helical" evidence="4">
    <location>
        <begin position="187"/>
        <end position="205"/>
    </location>
</feature>